<dbReference type="EMBL" id="VUYU01000021">
    <property type="protein sequence ID" value="NHZ36779.1"/>
    <property type="molecule type" value="Genomic_DNA"/>
</dbReference>
<sequence>MTENLTTEKIGRLLLLFADPVHLRVLSLILDEDLAPTEIAARSMLNLAATMRHLRALQQAGLVKTVVAGETRYRATLDQLKRTAIELATSSRDPETASVGDVSVDTREVLSAFFAGSQLKALPLRNRRKKMIVLEELLRRIPWKAEYKEAELDAHIKPIYEDYCSVRRAWVDFMYMVRNDGVYTWTRHGMDAIE</sequence>
<proteinExistence type="predicted"/>
<evidence type="ECO:0000313" key="2">
    <source>
        <dbReference type="EMBL" id="NHZ36779.1"/>
    </source>
</evidence>
<dbReference type="InterPro" id="IPR018656">
    <property type="entry name" value="DUF2087"/>
</dbReference>
<accession>A0ABX0LPW7</accession>
<keyword evidence="3" id="KW-1185">Reference proteome</keyword>
<dbReference type="Proteomes" id="UP000785613">
    <property type="component" value="Unassembled WGS sequence"/>
</dbReference>
<dbReference type="Pfam" id="PF01022">
    <property type="entry name" value="HTH_5"/>
    <property type="match status" value="1"/>
</dbReference>
<dbReference type="Pfam" id="PF09860">
    <property type="entry name" value="DUF2087"/>
    <property type="match status" value="1"/>
</dbReference>
<dbReference type="SUPFAM" id="SSF46785">
    <property type="entry name" value="Winged helix' DNA-binding domain"/>
    <property type="match status" value="1"/>
</dbReference>
<comment type="caution">
    <text evidence="2">The sequence shown here is derived from an EMBL/GenBank/DDBJ whole genome shotgun (WGS) entry which is preliminary data.</text>
</comment>
<dbReference type="PROSITE" id="PS50987">
    <property type="entry name" value="HTH_ARSR_2"/>
    <property type="match status" value="1"/>
</dbReference>
<dbReference type="CDD" id="cd00090">
    <property type="entry name" value="HTH_ARSR"/>
    <property type="match status" value="1"/>
</dbReference>
<dbReference type="RefSeq" id="WP_167229036.1">
    <property type="nucleotide sequence ID" value="NZ_VUYU01000021.1"/>
</dbReference>
<name>A0ABX0LPW7_9BURK</name>
<dbReference type="Gene3D" id="1.10.10.10">
    <property type="entry name" value="Winged helix-like DNA-binding domain superfamily/Winged helix DNA-binding domain"/>
    <property type="match status" value="1"/>
</dbReference>
<dbReference type="InterPro" id="IPR011991">
    <property type="entry name" value="ArsR-like_HTH"/>
</dbReference>
<evidence type="ECO:0000259" key="1">
    <source>
        <dbReference type="PROSITE" id="PS50987"/>
    </source>
</evidence>
<gene>
    <name evidence="2" type="ORF">F0185_24750</name>
</gene>
<reference evidence="2 3" key="1">
    <citation type="submission" date="2019-09" db="EMBL/GenBank/DDBJ databases">
        <title>Taxonomy of Antarctic Massilia spp.: description of Massilia rubra sp. nov., Massilia aquatica sp. nov., Massilia mucilaginosa sp. nov., Massilia frigida sp. nov. isolated from streams, lakes and regoliths.</title>
        <authorList>
            <person name="Holochova P."/>
            <person name="Sedlacek I."/>
            <person name="Kralova S."/>
            <person name="Maslanova I."/>
            <person name="Busse H.-J."/>
            <person name="Stankova E."/>
            <person name="Vrbovska V."/>
            <person name="Kovarovic V."/>
            <person name="Bartak M."/>
            <person name="Svec P."/>
            <person name="Pantucek R."/>
        </authorList>
    </citation>
    <scope>NUCLEOTIDE SEQUENCE [LARGE SCALE GENOMIC DNA]</scope>
    <source>
        <strain evidence="2 3">CCM 8692</strain>
    </source>
</reference>
<organism evidence="2 3">
    <name type="scientific">Massilia rubra</name>
    <dbReference type="NCBI Taxonomy" id="2607910"/>
    <lineage>
        <taxon>Bacteria</taxon>
        <taxon>Pseudomonadati</taxon>
        <taxon>Pseudomonadota</taxon>
        <taxon>Betaproteobacteria</taxon>
        <taxon>Burkholderiales</taxon>
        <taxon>Oxalobacteraceae</taxon>
        <taxon>Telluria group</taxon>
        <taxon>Massilia</taxon>
    </lineage>
</organism>
<evidence type="ECO:0000313" key="3">
    <source>
        <dbReference type="Proteomes" id="UP000785613"/>
    </source>
</evidence>
<protein>
    <submittedName>
        <fullName evidence="2">DUF2087 domain-containing protein</fullName>
    </submittedName>
</protein>
<dbReference type="SMART" id="SM00418">
    <property type="entry name" value="HTH_ARSR"/>
    <property type="match status" value="1"/>
</dbReference>
<dbReference type="InterPro" id="IPR036388">
    <property type="entry name" value="WH-like_DNA-bd_sf"/>
</dbReference>
<dbReference type="InterPro" id="IPR036390">
    <property type="entry name" value="WH_DNA-bd_sf"/>
</dbReference>
<feature type="domain" description="HTH arsR-type" evidence="1">
    <location>
        <begin position="2"/>
        <end position="96"/>
    </location>
</feature>
<dbReference type="InterPro" id="IPR001845">
    <property type="entry name" value="HTH_ArsR_DNA-bd_dom"/>
</dbReference>